<evidence type="ECO:0000256" key="2">
    <source>
        <dbReference type="ARBA" id="ARBA00022679"/>
    </source>
</evidence>
<dbReference type="SUPFAM" id="SSF56112">
    <property type="entry name" value="Protein kinase-like (PK-like)"/>
    <property type="match status" value="1"/>
</dbReference>
<dbReference type="eggNOG" id="KOG0586">
    <property type="taxonomic scope" value="Eukaryota"/>
</dbReference>
<feature type="domain" description="Protein kinase" evidence="8">
    <location>
        <begin position="1"/>
        <end position="243"/>
    </location>
</feature>
<evidence type="ECO:0000256" key="7">
    <source>
        <dbReference type="RuleBase" id="RU000304"/>
    </source>
</evidence>
<dbReference type="GO" id="GO:0005524">
    <property type="term" value="F:ATP binding"/>
    <property type="evidence" value="ECO:0007669"/>
    <property type="project" value="UniProtKB-UniRule"/>
</dbReference>
<dbReference type="PROSITE" id="PS00107">
    <property type="entry name" value="PROTEIN_KINASE_ATP"/>
    <property type="match status" value="1"/>
</dbReference>
<dbReference type="AlphaFoldDB" id="A9UY46"/>
<dbReference type="FunFam" id="3.30.200.20:FF:000003">
    <property type="entry name" value="Non-specific serine/threonine protein kinase"/>
    <property type="match status" value="1"/>
</dbReference>
<gene>
    <name evidence="9" type="ORF">MONBRDRAFT_2234</name>
</gene>
<evidence type="ECO:0000256" key="3">
    <source>
        <dbReference type="ARBA" id="ARBA00022741"/>
    </source>
</evidence>
<dbReference type="PANTHER" id="PTHR24346">
    <property type="entry name" value="MAP/MICROTUBULE AFFINITY-REGULATING KINASE"/>
    <property type="match status" value="1"/>
</dbReference>
<reference evidence="9 10" key="1">
    <citation type="journal article" date="2008" name="Nature">
        <title>The genome of the choanoflagellate Monosiga brevicollis and the origin of metazoans.</title>
        <authorList>
            <consortium name="JGI Sequencing"/>
            <person name="King N."/>
            <person name="Westbrook M.J."/>
            <person name="Young S.L."/>
            <person name="Kuo A."/>
            <person name="Abedin M."/>
            <person name="Chapman J."/>
            <person name="Fairclough S."/>
            <person name="Hellsten U."/>
            <person name="Isogai Y."/>
            <person name="Letunic I."/>
            <person name="Marr M."/>
            <person name="Pincus D."/>
            <person name="Putnam N."/>
            <person name="Rokas A."/>
            <person name="Wright K.J."/>
            <person name="Zuzow R."/>
            <person name="Dirks W."/>
            <person name="Good M."/>
            <person name="Goodstein D."/>
            <person name="Lemons D."/>
            <person name="Li W."/>
            <person name="Lyons J.B."/>
            <person name="Morris A."/>
            <person name="Nichols S."/>
            <person name="Richter D.J."/>
            <person name="Salamov A."/>
            <person name="Bork P."/>
            <person name="Lim W.A."/>
            <person name="Manning G."/>
            <person name="Miller W.T."/>
            <person name="McGinnis W."/>
            <person name="Shapiro H."/>
            <person name="Tjian R."/>
            <person name="Grigoriev I.V."/>
            <person name="Rokhsar D."/>
        </authorList>
    </citation>
    <scope>NUCLEOTIDE SEQUENCE [LARGE SCALE GENOMIC DNA]</scope>
    <source>
        <strain evidence="10">MX1 / ATCC 50154</strain>
    </source>
</reference>
<dbReference type="SMART" id="SM00220">
    <property type="entry name" value="S_TKc"/>
    <property type="match status" value="1"/>
</dbReference>
<keyword evidence="2" id="KW-0808">Transferase</keyword>
<dbReference type="KEGG" id="mbr:MONBRDRAFT_2234"/>
<dbReference type="GeneID" id="5890416"/>
<feature type="non-terminal residue" evidence="9">
    <location>
        <position position="247"/>
    </location>
</feature>
<dbReference type="PROSITE" id="PS00108">
    <property type="entry name" value="PROTEIN_KINASE_ST"/>
    <property type="match status" value="1"/>
</dbReference>
<dbReference type="PIRSF" id="PIRSF000654">
    <property type="entry name" value="Integrin-linked_kinase"/>
    <property type="match status" value="1"/>
</dbReference>
<dbReference type="FunFam" id="1.10.510.10:FF:000571">
    <property type="entry name" value="Maternal embryonic leucine zipper kinase"/>
    <property type="match status" value="1"/>
</dbReference>
<keyword evidence="1 7" id="KW-0723">Serine/threonine-protein kinase</keyword>
<keyword evidence="10" id="KW-1185">Reference proteome</keyword>
<dbReference type="InterPro" id="IPR017441">
    <property type="entry name" value="Protein_kinase_ATP_BS"/>
</dbReference>
<dbReference type="RefSeq" id="XP_001745379.1">
    <property type="nucleotide sequence ID" value="XM_001745327.1"/>
</dbReference>
<evidence type="ECO:0000256" key="5">
    <source>
        <dbReference type="ARBA" id="ARBA00022840"/>
    </source>
</evidence>
<dbReference type="InterPro" id="IPR000719">
    <property type="entry name" value="Prot_kinase_dom"/>
</dbReference>
<dbReference type="InterPro" id="IPR011009">
    <property type="entry name" value="Kinase-like_dom_sf"/>
</dbReference>
<evidence type="ECO:0000313" key="10">
    <source>
        <dbReference type="Proteomes" id="UP000001357"/>
    </source>
</evidence>
<accession>A9UY46</accession>
<dbReference type="GO" id="GO:0004674">
    <property type="term" value="F:protein serine/threonine kinase activity"/>
    <property type="evidence" value="ECO:0000318"/>
    <property type="project" value="GO_Central"/>
</dbReference>
<evidence type="ECO:0000313" key="9">
    <source>
        <dbReference type="EMBL" id="EDQ89957.1"/>
    </source>
</evidence>
<sequence length="247" mass="27997">YRLFETIGLGGYSKVKVAKAIETGQRVAVKIIDKVNAPKGYLQKFLPREITALRRLCHPRIAQLQDLIETEQRVYLVLTYAVGGDLLEYINTRGPMNEAKARRLFFQLLSAVHYCHTLRIVHRDLKCENVLLDGDGNVLLTGNHRLLTHCGSYAYAAPEVLMGHTYAGDRSDMWSLGVILYAMVCGQLPFNDRALKLIMAGVHHRLQIASTVSQDLRDFLEKILVADPRWRATPTDLLQHPWLQAHV</sequence>
<dbReference type="PROSITE" id="PS50011">
    <property type="entry name" value="PROTEIN_KINASE_DOM"/>
    <property type="match status" value="1"/>
</dbReference>
<evidence type="ECO:0000259" key="8">
    <source>
        <dbReference type="PROSITE" id="PS50011"/>
    </source>
</evidence>
<dbReference type="Proteomes" id="UP000001357">
    <property type="component" value="Unassembled WGS sequence"/>
</dbReference>
<keyword evidence="3 6" id="KW-0547">Nucleotide-binding</keyword>
<name>A9UY46_MONBE</name>
<feature type="non-terminal residue" evidence="9">
    <location>
        <position position="1"/>
    </location>
</feature>
<dbReference type="Gene3D" id="1.10.510.10">
    <property type="entry name" value="Transferase(Phosphotransferase) domain 1"/>
    <property type="match status" value="1"/>
</dbReference>
<dbReference type="InParanoid" id="A9UY46"/>
<dbReference type="OMA" id="HAECKLD"/>
<keyword evidence="5 6" id="KW-0067">ATP-binding</keyword>
<evidence type="ECO:0000256" key="6">
    <source>
        <dbReference type="PROSITE-ProRule" id="PRU10141"/>
    </source>
</evidence>
<feature type="binding site" evidence="6">
    <location>
        <position position="30"/>
    </location>
    <ligand>
        <name>ATP</name>
        <dbReference type="ChEBI" id="CHEBI:30616"/>
    </ligand>
</feature>
<comment type="similarity">
    <text evidence="7">Belongs to the protein kinase superfamily.</text>
</comment>
<dbReference type="Pfam" id="PF00069">
    <property type="entry name" value="Pkinase"/>
    <property type="match status" value="1"/>
</dbReference>
<organism evidence="9 10">
    <name type="scientific">Monosiga brevicollis</name>
    <name type="common">Choanoflagellate</name>
    <dbReference type="NCBI Taxonomy" id="81824"/>
    <lineage>
        <taxon>Eukaryota</taxon>
        <taxon>Choanoflagellata</taxon>
        <taxon>Craspedida</taxon>
        <taxon>Salpingoecidae</taxon>
        <taxon>Monosiga</taxon>
    </lineage>
</organism>
<dbReference type="PANTHER" id="PTHR24346:SF84">
    <property type="entry name" value="TESTIS SPECIFIC SERINE KINASE 5"/>
    <property type="match status" value="1"/>
</dbReference>
<proteinExistence type="inferred from homology"/>
<protein>
    <recommendedName>
        <fullName evidence="8">Protein kinase domain-containing protein</fullName>
    </recommendedName>
</protein>
<evidence type="ECO:0000256" key="4">
    <source>
        <dbReference type="ARBA" id="ARBA00022777"/>
    </source>
</evidence>
<dbReference type="InterPro" id="IPR008271">
    <property type="entry name" value="Ser/Thr_kinase_AS"/>
</dbReference>
<dbReference type="STRING" id="81824.A9UY46"/>
<dbReference type="EMBL" id="CH991549">
    <property type="protein sequence ID" value="EDQ89957.1"/>
    <property type="molecule type" value="Genomic_DNA"/>
</dbReference>
<keyword evidence="4" id="KW-0418">Kinase</keyword>
<evidence type="ECO:0000256" key="1">
    <source>
        <dbReference type="ARBA" id="ARBA00022527"/>
    </source>
</evidence>
<dbReference type="FunCoup" id="A9UY46">
    <property type="interactions" value="184"/>
</dbReference>
<dbReference type="CDD" id="cd14003">
    <property type="entry name" value="STKc_AMPK-like"/>
    <property type="match status" value="1"/>
</dbReference>